<protein>
    <recommendedName>
        <fullName evidence="4">Cysteine dioxygenase</fullName>
    </recommendedName>
</protein>
<accession>E2PUP2</accession>
<feature type="compositionally biased region" description="Gly residues" evidence="1">
    <location>
        <begin position="1"/>
        <end position="15"/>
    </location>
</feature>
<dbReference type="STRING" id="1901.BB341_14775"/>
<gene>
    <name evidence="2" type="ORF">SCLAV_2749</name>
</gene>
<feature type="region of interest" description="Disordered" evidence="1">
    <location>
        <begin position="1"/>
        <end position="23"/>
    </location>
</feature>
<dbReference type="GeneID" id="93730701"/>
<evidence type="ECO:0000256" key="1">
    <source>
        <dbReference type="SAM" id="MobiDB-lite"/>
    </source>
</evidence>
<proteinExistence type="predicted"/>
<sequence>MRGNGKRGTAGGTGGTSPVPGGPEAGTIGFVSLGLAESALRAALHGTWDGVCNGGLLPPRAPAAVAHPNGFVKLPLARLAHDPRRLFLHVWQDGCEDAHIHNHRWDFASTLLSGALDNTVVDITPAGPPRATDRTAVRHRPHGDGYRLDADGARRVAVTAVRTTTLRAGDHYGMSARTLHRATAPPGTLTLVARGAPLHRNSLVLVDDEISGEPVRWTRVSPAERRAHLRRALGCLA</sequence>
<dbReference type="AlphaFoldDB" id="E2PUP2"/>
<dbReference type="OrthoDB" id="2596042at2"/>
<dbReference type="InterPro" id="IPR011051">
    <property type="entry name" value="RmlC_Cupin_sf"/>
</dbReference>
<keyword evidence="3" id="KW-1185">Reference proteome</keyword>
<evidence type="ECO:0008006" key="4">
    <source>
        <dbReference type="Google" id="ProtNLM"/>
    </source>
</evidence>
<dbReference type="Gene3D" id="2.60.120.10">
    <property type="entry name" value="Jelly Rolls"/>
    <property type="match status" value="1"/>
</dbReference>
<dbReference type="InterPro" id="IPR014710">
    <property type="entry name" value="RmlC-like_jellyroll"/>
</dbReference>
<name>E2PUP2_STRCL</name>
<dbReference type="EMBL" id="CM000913">
    <property type="protein sequence ID" value="EFG07821.1"/>
    <property type="molecule type" value="Genomic_DNA"/>
</dbReference>
<organism evidence="2 3">
    <name type="scientific">Streptomyces clavuligerus</name>
    <dbReference type="NCBI Taxonomy" id="1901"/>
    <lineage>
        <taxon>Bacteria</taxon>
        <taxon>Bacillati</taxon>
        <taxon>Actinomycetota</taxon>
        <taxon>Actinomycetes</taxon>
        <taxon>Kitasatosporales</taxon>
        <taxon>Streptomycetaceae</taxon>
        <taxon>Streptomyces</taxon>
    </lineage>
</organism>
<dbReference type="KEGG" id="sclf:BB341_14775"/>
<dbReference type="Proteomes" id="UP000002357">
    <property type="component" value="Chromosome"/>
</dbReference>
<evidence type="ECO:0000313" key="3">
    <source>
        <dbReference type="Proteomes" id="UP000002357"/>
    </source>
</evidence>
<dbReference type="SUPFAM" id="SSF51182">
    <property type="entry name" value="RmlC-like cupins"/>
    <property type="match status" value="1"/>
</dbReference>
<reference evidence="2 3" key="1">
    <citation type="journal article" date="2010" name="Genome Biol. Evol.">
        <title>The sequence of a 1.8-mb bacterial linear plasmid reveals a rich evolutionary reservoir of secondary metabolic pathways.</title>
        <authorList>
            <person name="Medema M.H."/>
            <person name="Trefzer A."/>
            <person name="Kovalchuk A."/>
            <person name="van den Berg M."/>
            <person name="Mueller U."/>
            <person name="Heijne W."/>
            <person name="Wu L."/>
            <person name="Alam M.T."/>
            <person name="Ronning C.M."/>
            <person name="Nierman W.C."/>
            <person name="Bovenberg R.A.L."/>
            <person name="Breitling R."/>
            <person name="Takano E."/>
        </authorList>
    </citation>
    <scope>NUCLEOTIDE SEQUENCE [LARGE SCALE GENOMIC DNA]</scope>
    <source>
        <strain evidence="3">ATCC 27064 / DSM 738 / JCM 4710 / NBRC 13307 / NCIMB 12785 / NRRL 3585 / VKM Ac-602</strain>
    </source>
</reference>
<evidence type="ECO:0000313" key="2">
    <source>
        <dbReference type="EMBL" id="EFG07821.1"/>
    </source>
</evidence>
<dbReference type="RefSeq" id="WP_003961026.1">
    <property type="nucleotide sequence ID" value="NZ_CM000913.1"/>
</dbReference>